<protein>
    <recommendedName>
        <fullName evidence="5">MYND-type domain-containing protein</fullName>
    </recommendedName>
</protein>
<evidence type="ECO:0000313" key="6">
    <source>
        <dbReference type="EMBL" id="KAJ7626832.1"/>
    </source>
</evidence>
<dbReference type="PROSITE" id="PS50865">
    <property type="entry name" value="ZF_MYND_2"/>
    <property type="match status" value="1"/>
</dbReference>
<keyword evidence="2 4" id="KW-0863">Zinc-finger</keyword>
<dbReference type="Pfam" id="PF01753">
    <property type="entry name" value="zf-MYND"/>
    <property type="match status" value="1"/>
</dbReference>
<dbReference type="Gene3D" id="6.10.140.2220">
    <property type="match status" value="1"/>
</dbReference>
<sequence length="603" mass="67803">MSEVHLDVVARRVSATPASYIARARHQTRAGLGALSDLSAVWTDVPDTVELGVVDLFLSHLRPETVPEDPPLQGHLGPEFAQQSLMGLTEMDRRLDDPEYLEQSAAILAAWPGIFKWVHYLLKQYLASRERNDLPKLHNVFRFLDFYAQSQRFIVPMVLTPGCVELVTECWMVEDASQFGAAKGDGILSRVATMTSRTLAILLNQSTARGKADINERVVEAAGGDAESVMQLLLRRTKRAIRSVRTPQEAFGLLWHFNLAGQLCRPVPPPLRRAFFDAGGVAVMTRAFVAISSVIRQHFEETTSTGMALLSSCIIFFSHYLEADDYLSILHAIKAGLLHGFLECAPAIWQMEQRIIDKVVAIVRDALPPYLVYSSVFEAILPFVEAVQSVAHFKQSLANPAIGAAFEPLLTFAERRRPERQFETGRNVESVRSCVNRECQRVDLTNSFKTCKACQKVYYCSPECQKIDWKAQHREWCKVSREEASVGHRTRSDQNSVQLFAQRMAIQNVAIFRDLVKRDFPGTPIEKVVLCIDFSTIPETYSVSTDGPEEDQQRILEERGRERGCPIMQCCMRNGNTMECIWLSAPMSNFWGTAGEQLIDDVV</sequence>
<dbReference type="InterPro" id="IPR002893">
    <property type="entry name" value="Znf_MYND"/>
</dbReference>
<accession>A0AAD7BPM4</accession>
<dbReference type="Proteomes" id="UP001221142">
    <property type="component" value="Unassembled WGS sequence"/>
</dbReference>
<dbReference type="GO" id="GO:0008270">
    <property type="term" value="F:zinc ion binding"/>
    <property type="evidence" value="ECO:0007669"/>
    <property type="project" value="UniProtKB-KW"/>
</dbReference>
<feature type="domain" description="MYND-type" evidence="5">
    <location>
        <begin position="436"/>
        <end position="477"/>
    </location>
</feature>
<evidence type="ECO:0000259" key="5">
    <source>
        <dbReference type="PROSITE" id="PS50865"/>
    </source>
</evidence>
<evidence type="ECO:0000256" key="2">
    <source>
        <dbReference type="ARBA" id="ARBA00022771"/>
    </source>
</evidence>
<comment type="caution">
    <text evidence="6">The sequence shown here is derived from an EMBL/GenBank/DDBJ whole genome shotgun (WGS) entry which is preliminary data.</text>
</comment>
<name>A0AAD7BPM4_9AGAR</name>
<evidence type="ECO:0000256" key="1">
    <source>
        <dbReference type="ARBA" id="ARBA00022723"/>
    </source>
</evidence>
<keyword evidence="3" id="KW-0862">Zinc</keyword>
<gene>
    <name evidence="6" type="ORF">FB45DRAFT_920164</name>
</gene>
<keyword evidence="1" id="KW-0479">Metal-binding</keyword>
<dbReference type="EMBL" id="JARKIF010000011">
    <property type="protein sequence ID" value="KAJ7626832.1"/>
    <property type="molecule type" value="Genomic_DNA"/>
</dbReference>
<evidence type="ECO:0000256" key="4">
    <source>
        <dbReference type="PROSITE-ProRule" id="PRU00134"/>
    </source>
</evidence>
<keyword evidence="7" id="KW-1185">Reference proteome</keyword>
<dbReference type="AlphaFoldDB" id="A0AAD7BPM4"/>
<evidence type="ECO:0000313" key="7">
    <source>
        <dbReference type="Proteomes" id="UP001221142"/>
    </source>
</evidence>
<organism evidence="6 7">
    <name type="scientific">Roridomyces roridus</name>
    <dbReference type="NCBI Taxonomy" id="1738132"/>
    <lineage>
        <taxon>Eukaryota</taxon>
        <taxon>Fungi</taxon>
        <taxon>Dikarya</taxon>
        <taxon>Basidiomycota</taxon>
        <taxon>Agaricomycotina</taxon>
        <taxon>Agaricomycetes</taxon>
        <taxon>Agaricomycetidae</taxon>
        <taxon>Agaricales</taxon>
        <taxon>Marasmiineae</taxon>
        <taxon>Mycenaceae</taxon>
        <taxon>Roridomyces</taxon>
    </lineage>
</organism>
<dbReference type="SUPFAM" id="SSF144232">
    <property type="entry name" value="HIT/MYND zinc finger-like"/>
    <property type="match status" value="1"/>
</dbReference>
<reference evidence="6" key="1">
    <citation type="submission" date="2023-03" db="EMBL/GenBank/DDBJ databases">
        <title>Massive genome expansion in bonnet fungi (Mycena s.s.) driven by repeated elements and novel gene families across ecological guilds.</title>
        <authorList>
            <consortium name="Lawrence Berkeley National Laboratory"/>
            <person name="Harder C.B."/>
            <person name="Miyauchi S."/>
            <person name="Viragh M."/>
            <person name="Kuo A."/>
            <person name="Thoen E."/>
            <person name="Andreopoulos B."/>
            <person name="Lu D."/>
            <person name="Skrede I."/>
            <person name="Drula E."/>
            <person name="Henrissat B."/>
            <person name="Morin E."/>
            <person name="Kohler A."/>
            <person name="Barry K."/>
            <person name="LaButti K."/>
            <person name="Morin E."/>
            <person name="Salamov A."/>
            <person name="Lipzen A."/>
            <person name="Mereny Z."/>
            <person name="Hegedus B."/>
            <person name="Baldrian P."/>
            <person name="Stursova M."/>
            <person name="Weitz H."/>
            <person name="Taylor A."/>
            <person name="Grigoriev I.V."/>
            <person name="Nagy L.G."/>
            <person name="Martin F."/>
            <person name="Kauserud H."/>
        </authorList>
    </citation>
    <scope>NUCLEOTIDE SEQUENCE</scope>
    <source>
        <strain evidence="6">9284</strain>
    </source>
</reference>
<evidence type="ECO:0000256" key="3">
    <source>
        <dbReference type="ARBA" id="ARBA00022833"/>
    </source>
</evidence>
<proteinExistence type="predicted"/>